<dbReference type="InterPro" id="IPR028357">
    <property type="entry name" value="UDPglc_DH_bac"/>
</dbReference>
<dbReference type="GO" id="GO:0000271">
    <property type="term" value="P:polysaccharide biosynthetic process"/>
    <property type="evidence" value="ECO:0007669"/>
    <property type="project" value="InterPro"/>
</dbReference>
<keyword evidence="2" id="KW-0520">NAD</keyword>
<dbReference type="Proteomes" id="UP000050975">
    <property type="component" value="Unassembled WGS sequence"/>
</dbReference>
<dbReference type="SUPFAM" id="SSF51735">
    <property type="entry name" value="NAD(P)-binding Rossmann-fold domains"/>
    <property type="match status" value="1"/>
</dbReference>
<name>A0A0S8JXC6_UNCW3</name>
<dbReference type="GO" id="GO:0051287">
    <property type="term" value="F:NAD binding"/>
    <property type="evidence" value="ECO:0007669"/>
    <property type="project" value="InterPro"/>
</dbReference>
<dbReference type="NCBIfam" id="TIGR03026">
    <property type="entry name" value="NDP-sugDHase"/>
    <property type="match status" value="1"/>
</dbReference>
<feature type="domain" description="UDP-glucose/GDP-mannose dehydrogenase N-terminal" evidence="3">
    <location>
        <begin position="1"/>
        <end position="167"/>
    </location>
</feature>
<feature type="binding site" evidence="2">
    <location>
        <position position="86"/>
    </location>
    <ligand>
        <name>NAD(+)</name>
        <dbReference type="ChEBI" id="CHEBI:57540"/>
    </ligand>
</feature>
<dbReference type="InterPro" id="IPR017476">
    <property type="entry name" value="UDP-Glc/GDP-Man"/>
</dbReference>
<dbReference type="PANTHER" id="PTHR43750:SF3">
    <property type="entry name" value="UDP-GLUCOSE 6-DEHYDROGENASE TUAD"/>
    <property type="match status" value="1"/>
</dbReference>
<comment type="caution">
    <text evidence="4">The sequence shown here is derived from an EMBL/GenBank/DDBJ whole genome shotgun (WGS) entry which is preliminary data.</text>
</comment>
<dbReference type="PIRSF" id="PIRSF500134">
    <property type="entry name" value="UDPglc_DH_bac"/>
    <property type="match status" value="1"/>
</dbReference>
<gene>
    <name evidence="4" type="ORF">AMJ74_03270</name>
</gene>
<proteinExistence type="predicted"/>
<dbReference type="InterPro" id="IPR001732">
    <property type="entry name" value="UDP-Glc/GDP-Man_DH_N"/>
</dbReference>
<feature type="binding site" evidence="2">
    <location>
        <position position="35"/>
    </location>
    <ligand>
        <name>NAD(+)</name>
        <dbReference type="ChEBI" id="CHEBI:57540"/>
    </ligand>
</feature>
<dbReference type="InterPro" id="IPR036291">
    <property type="entry name" value="NAD(P)-bd_dom_sf"/>
</dbReference>
<dbReference type="EMBL" id="LJVE01000048">
    <property type="protein sequence ID" value="KPL14487.1"/>
    <property type="molecule type" value="Genomic_DNA"/>
</dbReference>
<reference evidence="4 5" key="1">
    <citation type="journal article" date="2015" name="Microbiome">
        <title>Genomic resolution of linkages in carbon, nitrogen, and sulfur cycling among widespread estuary sediment bacteria.</title>
        <authorList>
            <person name="Baker B.J."/>
            <person name="Lazar C.S."/>
            <person name="Teske A.P."/>
            <person name="Dick G.J."/>
        </authorList>
    </citation>
    <scope>NUCLEOTIDE SEQUENCE [LARGE SCALE GENOMIC DNA]</scope>
    <source>
        <strain evidence="4">SM1_77</strain>
    </source>
</reference>
<dbReference type="Gene3D" id="3.40.50.720">
    <property type="entry name" value="NAD(P)-binding Rossmann-like Domain"/>
    <property type="match status" value="1"/>
</dbReference>
<feature type="binding site" evidence="2">
    <location>
        <position position="121"/>
    </location>
    <ligand>
        <name>NAD(+)</name>
        <dbReference type="ChEBI" id="CHEBI:57540"/>
    </ligand>
</feature>
<feature type="binding site" evidence="2">
    <location>
        <position position="155"/>
    </location>
    <ligand>
        <name>NAD(+)</name>
        <dbReference type="ChEBI" id="CHEBI:57540"/>
    </ligand>
</feature>
<dbReference type="PIRSF" id="PIRSF000124">
    <property type="entry name" value="UDPglc_GDPman_dh"/>
    <property type="match status" value="1"/>
</dbReference>
<dbReference type="AlphaFoldDB" id="A0A0S8JXC6"/>
<dbReference type="PANTHER" id="PTHR43750">
    <property type="entry name" value="UDP-GLUCOSE 6-DEHYDROGENASE TUAD"/>
    <property type="match status" value="1"/>
</dbReference>
<sequence length="167" mass="18328">MKVCMIGTGYVGLVSGTCFADIGHEVICVDNDKRKVDVLKKGGIPIYEPGLNELVKKNVAAGRLSFTTDTREGVDKALFVFIAVGTPPKDNGEPDLSSIEQVATEIGAAMRDYKIIVEKSTVPVQTGRWVRTVVERFSRHSKEFDVASNPEFLREGSAITDFLHPDR</sequence>
<evidence type="ECO:0000259" key="3">
    <source>
        <dbReference type="Pfam" id="PF03721"/>
    </source>
</evidence>
<evidence type="ECO:0000313" key="4">
    <source>
        <dbReference type="EMBL" id="KPL14487.1"/>
    </source>
</evidence>
<accession>A0A0S8JXC6</accession>
<evidence type="ECO:0000313" key="5">
    <source>
        <dbReference type="Proteomes" id="UP000050975"/>
    </source>
</evidence>
<organism evidence="4 5">
    <name type="scientific">candidate division WOR_3 bacterium SM1_77</name>
    <dbReference type="NCBI Taxonomy" id="1703778"/>
    <lineage>
        <taxon>Bacteria</taxon>
        <taxon>Bacteria division WOR-3</taxon>
    </lineage>
</organism>
<feature type="binding site" evidence="1">
    <location>
        <begin position="152"/>
        <end position="155"/>
    </location>
    <ligand>
        <name>substrate</name>
    </ligand>
</feature>
<feature type="binding site" evidence="2">
    <location>
        <position position="30"/>
    </location>
    <ligand>
        <name>NAD(+)</name>
        <dbReference type="ChEBI" id="CHEBI:57540"/>
    </ligand>
</feature>
<feature type="non-terminal residue" evidence="4">
    <location>
        <position position="167"/>
    </location>
</feature>
<dbReference type="Pfam" id="PF03721">
    <property type="entry name" value="UDPG_MGDP_dh_N"/>
    <property type="match status" value="1"/>
</dbReference>
<evidence type="ECO:0000256" key="2">
    <source>
        <dbReference type="PIRSR" id="PIRSR500134-3"/>
    </source>
</evidence>
<protein>
    <submittedName>
        <fullName evidence="4">UDP-glucose 6-dehydrogenase</fullName>
    </submittedName>
</protein>
<dbReference type="GO" id="GO:0003979">
    <property type="term" value="F:UDP-glucose 6-dehydrogenase activity"/>
    <property type="evidence" value="ECO:0007669"/>
    <property type="project" value="InterPro"/>
</dbReference>
<evidence type="ECO:0000256" key="1">
    <source>
        <dbReference type="PIRSR" id="PIRSR500134-2"/>
    </source>
</evidence>